<feature type="transmembrane region" description="Helical" evidence="8">
    <location>
        <begin position="787"/>
        <end position="806"/>
    </location>
</feature>
<evidence type="ECO:0000313" key="12">
    <source>
        <dbReference type="Proteomes" id="UP001196530"/>
    </source>
</evidence>
<feature type="transmembrane region" description="Helical" evidence="8">
    <location>
        <begin position="543"/>
        <end position="561"/>
    </location>
</feature>
<feature type="transmembrane region" description="Helical" evidence="8">
    <location>
        <begin position="513"/>
        <end position="531"/>
    </location>
</feature>
<evidence type="ECO:0000256" key="4">
    <source>
        <dbReference type="ARBA" id="ARBA00022989"/>
    </source>
</evidence>
<proteinExistence type="inferred from homology"/>
<gene>
    <name evidence="11" type="ORF">KL928_002275</name>
</gene>
<feature type="transmembrane region" description="Helical" evidence="8">
    <location>
        <begin position="603"/>
        <end position="624"/>
    </location>
</feature>
<dbReference type="GO" id="GO:0016020">
    <property type="term" value="C:membrane"/>
    <property type="evidence" value="ECO:0007669"/>
    <property type="project" value="UniProtKB-SubCell"/>
</dbReference>
<comment type="caution">
    <text evidence="11">The sequence shown here is derived from an EMBL/GenBank/DDBJ whole genome shotgun (WGS) entry which is preliminary data.</text>
</comment>
<feature type="compositionally biased region" description="Acidic residues" evidence="7">
    <location>
        <begin position="99"/>
        <end position="121"/>
    </location>
</feature>
<evidence type="ECO:0000256" key="6">
    <source>
        <dbReference type="ARBA" id="ARBA00034125"/>
    </source>
</evidence>
<keyword evidence="5 8" id="KW-0472">Membrane</keyword>
<comment type="subcellular location">
    <subcellularLocation>
        <location evidence="1">Membrane</location>
        <topology evidence="1">Multi-pass membrane protein</topology>
    </subcellularLocation>
</comment>
<name>A0AAN6DGG3_PICAN</name>
<evidence type="ECO:0000259" key="9">
    <source>
        <dbReference type="Pfam" id="PF06738"/>
    </source>
</evidence>
<dbReference type="PANTHER" id="PTHR31082">
    <property type="entry name" value="PHEROMONE-REGULATED MEMBRANE PROTEIN 10"/>
    <property type="match status" value="1"/>
</dbReference>
<organism evidence="11 12">
    <name type="scientific">Pichia angusta</name>
    <name type="common">Yeast</name>
    <name type="synonym">Hansenula polymorpha</name>
    <dbReference type="NCBI Taxonomy" id="870730"/>
    <lineage>
        <taxon>Eukaryota</taxon>
        <taxon>Fungi</taxon>
        <taxon>Dikarya</taxon>
        <taxon>Ascomycota</taxon>
        <taxon>Saccharomycotina</taxon>
        <taxon>Pichiomycetes</taxon>
        <taxon>Pichiales</taxon>
        <taxon>Pichiaceae</taxon>
        <taxon>Ogataea</taxon>
    </lineage>
</organism>
<accession>A0AAN6DGG3</accession>
<reference evidence="11" key="1">
    <citation type="journal article" date="2021" name="G3 (Bethesda)">
        <title>Genomic diversity, chromosomal rearrangements, and interspecies hybridization in the ogataea polymorpha species complex.</title>
        <authorList>
            <person name="Hanson S.J."/>
            <person name="Cinneide E.O."/>
            <person name="Salzberg L.I."/>
            <person name="Wolfe K.H."/>
            <person name="McGowan J."/>
            <person name="Fitzpatrick D.A."/>
            <person name="Matlin K."/>
        </authorList>
    </citation>
    <scope>NUCLEOTIDE SEQUENCE</scope>
    <source>
        <strain evidence="11">61-244</strain>
    </source>
</reference>
<keyword evidence="4 8" id="KW-1133">Transmembrane helix</keyword>
<feature type="compositionally biased region" description="Basic residues" evidence="7">
    <location>
        <begin position="128"/>
        <end position="138"/>
    </location>
</feature>
<feature type="transmembrane region" description="Helical" evidence="8">
    <location>
        <begin position="567"/>
        <end position="591"/>
    </location>
</feature>
<dbReference type="Pfam" id="PF06738">
    <property type="entry name" value="ThrE"/>
    <property type="match status" value="1"/>
</dbReference>
<feature type="transmembrane region" description="Helical" evidence="8">
    <location>
        <begin position="668"/>
        <end position="685"/>
    </location>
</feature>
<sequence length="815" mass="90105">MSRESGSIRSFPRKQRNVDSFPILEEGEAGSDDEGLPMMPVFSVDEEKGIPKEARSVDNKKRRIEQEIEGDFDREFYRDSAGLPSLQNKPLLPQQVDLGDPDSSLDESTDESEQTIEETPEVEPAKPGKVRSWIRRFTTHASQPPKLGQDSSEGTEMDSLDPLHGTMKSKFFHFGAPKERPVDEEMGHYDEAKGIVETHVPLENLRSVSSEMSLDRGVLRDTDSNEYFMAPLLDDYDEMAPHEPAEQQRYKKGIFSNIMRLYNSSLSNVASAQDGDKDEMSRAKKWKRLSLLNRSSSSSINEVLSTDDKKLLHKREASGSSLASIFGSRESSSQAEKVDLPQFEHRDKKLKDILKLKKKRKRETAARITVHIADVLQRQKFILTLCKAFMMYGAPNHRLEEYLSAASRVLEIDSSFIYLPGVMIVSFGDPSTRTSEVKLVRVSQGLNLGKLDEAHELYKSVVHDRIGVEEASARLEELLQRPNYFNTWWSILLYGISSCSVISWAFGGSWLDIPPTFVLGCLLGFLQLVVAPKSSIYSSVFEVSSTVCLSFIGRAIGTIGGGKYFCFAAIVQGGMCMILPGYIILSGALEIQSRSLVAGSVRMFYAIIYSLFLGFGLTLGSALYGWMDHRATTNTTCTSNISPWWNFVFVPMFSLALSMASQAQWHQLSVMTIIACGGYVVSYFSSRHFSITEFNSALGSFTIGLLSNLYSRTGTSFRRIGYCNSAFTSMLTGIFDQVPGGVASRNVLAAGISQLSNQTNGGSGTITSAAAAISTSTLSFGISMIEIAIGISVGLFFSTMLVYPFGKKNTGIFSL</sequence>
<feature type="domain" description="Threonine/serine exporter-like N-terminal" evidence="9">
    <location>
        <begin position="381"/>
        <end position="623"/>
    </location>
</feature>
<evidence type="ECO:0000256" key="7">
    <source>
        <dbReference type="SAM" id="MobiDB-lite"/>
    </source>
</evidence>
<protein>
    <recommendedName>
        <fullName evidence="2">Pheromone-regulated membrane protein 10</fullName>
    </recommendedName>
</protein>
<dbReference type="GeneID" id="66126326"/>
<evidence type="ECO:0000256" key="2">
    <source>
        <dbReference type="ARBA" id="ARBA00019535"/>
    </source>
</evidence>
<feature type="compositionally biased region" description="Basic and acidic residues" evidence="7">
    <location>
        <begin position="45"/>
        <end position="59"/>
    </location>
</feature>
<dbReference type="EMBL" id="JAHLUX010000004">
    <property type="protein sequence ID" value="KAG7819601.1"/>
    <property type="molecule type" value="Genomic_DNA"/>
</dbReference>
<evidence type="ECO:0000259" key="10">
    <source>
        <dbReference type="Pfam" id="PF12821"/>
    </source>
</evidence>
<feature type="region of interest" description="Disordered" evidence="7">
    <location>
        <begin position="1"/>
        <end position="157"/>
    </location>
</feature>
<comment type="similarity">
    <text evidence="6">Belongs to the ThrE exporter (TC 2.A.79) family.</text>
</comment>
<dbReference type="AlphaFoldDB" id="A0AAN6DGG3"/>
<feature type="compositionally biased region" description="Acidic residues" evidence="7">
    <location>
        <begin position="25"/>
        <end position="35"/>
    </location>
</feature>
<dbReference type="InterPro" id="IPR024528">
    <property type="entry name" value="ThrE_2"/>
</dbReference>
<dbReference type="Proteomes" id="UP001196530">
    <property type="component" value="Unassembled WGS sequence"/>
</dbReference>
<dbReference type="InterPro" id="IPR010619">
    <property type="entry name" value="ThrE-like_N"/>
</dbReference>
<dbReference type="Pfam" id="PF12821">
    <property type="entry name" value="ThrE_2"/>
    <property type="match status" value="1"/>
</dbReference>
<evidence type="ECO:0000313" key="11">
    <source>
        <dbReference type="EMBL" id="KAG7819601.1"/>
    </source>
</evidence>
<evidence type="ECO:0000256" key="8">
    <source>
        <dbReference type="SAM" id="Phobius"/>
    </source>
</evidence>
<feature type="domain" description="Threonine/Serine exporter ThrE" evidence="10">
    <location>
        <begin position="646"/>
        <end position="800"/>
    </location>
</feature>
<feature type="transmembrane region" description="Helical" evidence="8">
    <location>
        <begin position="644"/>
        <end position="661"/>
    </location>
</feature>
<keyword evidence="3 8" id="KW-0812">Transmembrane</keyword>
<dbReference type="InterPro" id="IPR051361">
    <property type="entry name" value="ThrE/Ser_Exporter"/>
</dbReference>
<dbReference type="RefSeq" id="XP_043060480.1">
    <property type="nucleotide sequence ID" value="XM_043202733.1"/>
</dbReference>
<evidence type="ECO:0000256" key="1">
    <source>
        <dbReference type="ARBA" id="ARBA00004141"/>
    </source>
</evidence>
<dbReference type="PANTHER" id="PTHR31082:SF4">
    <property type="entry name" value="PHEROMONE-REGULATED MEMBRANE PROTEIN 10"/>
    <property type="match status" value="1"/>
</dbReference>
<evidence type="ECO:0000256" key="5">
    <source>
        <dbReference type="ARBA" id="ARBA00023136"/>
    </source>
</evidence>
<evidence type="ECO:0000256" key="3">
    <source>
        <dbReference type="ARBA" id="ARBA00022692"/>
    </source>
</evidence>
<feature type="transmembrane region" description="Helical" evidence="8">
    <location>
        <begin position="488"/>
        <end position="507"/>
    </location>
</feature>
<dbReference type="GO" id="GO:0022857">
    <property type="term" value="F:transmembrane transporter activity"/>
    <property type="evidence" value="ECO:0007669"/>
    <property type="project" value="InterPro"/>
</dbReference>